<dbReference type="Proteomes" id="UP000629098">
    <property type="component" value="Unassembled WGS sequence"/>
</dbReference>
<proteinExistence type="predicted"/>
<name>A0A8J7BW66_9CYAN</name>
<protein>
    <submittedName>
        <fullName evidence="1">Uncharacterized protein</fullName>
    </submittedName>
</protein>
<dbReference type="RefSeq" id="WP_190825501.1">
    <property type="nucleotide sequence ID" value="NZ_CAWPPI010000013.1"/>
</dbReference>
<comment type="caution">
    <text evidence="1">The sequence shown here is derived from an EMBL/GenBank/DDBJ whole genome shotgun (WGS) entry which is preliminary data.</text>
</comment>
<evidence type="ECO:0000313" key="1">
    <source>
        <dbReference type="EMBL" id="MBD2771212.1"/>
    </source>
</evidence>
<accession>A0A8J7BW66</accession>
<gene>
    <name evidence="1" type="ORF">ICL16_03490</name>
</gene>
<evidence type="ECO:0000313" key="2">
    <source>
        <dbReference type="Proteomes" id="UP000629098"/>
    </source>
</evidence>
<dbReference type="EMBL" id="JACXAE010000013">
    <property type="protein sequence ID" value="MBD2771212.1"/>
    <property type="molecule type" value="Genomic_DNA"/>
</dbReference>
<sequence length="471" mass="52484">MMTQYDRTQLETLKRNQLWEICSQLGLPKYAASVKCVEAILNSQPTLVAEVVATETDSESTLDAPMENFPQGQHTCASCPLFHPFNDGTGRGLCCGSDRVARDHHQQTQDCLHLIEEQTEKQQARLIEEQESEKSAKSATGEYPGGEFCPIPGYGFCISQGIEFKTRIGSETGTTYWYAVAPHYYNQSGREYKTGGFEKLENAVKAAIDYLGKCGVDVFEIKQQLINYLRYGTTQADLEVTQSQPLAEPRISFQSGELFFTPVSGSATTYEVKHWNLEIGEIAMNADLMWEVTGVNGIYRSPYEAAALLLELPEGKFSTGLNKKADSPVAASLIPKSDDLSRPIAENKPNPSFNGWQDTEVPEIEIDSTSDPDFGDLYRVWSGMNLLGTFYQGVSDKKWIAQIDGEAERYYCDTELEAQLLIIAKNGLLVADSPNDVDSVDSLLDKPVDELTSQEWQHLKRYYSTLELQAA</sequence>
<keyword evidence="2" id="KW-1185">Reference proteome</keyword>
<reference evidence="1" key="1">
    <citation type="submission" date="2020-09" db="EMBL/GenBank/DDBJ databases">
        <title>Iningainema tapete sp. nov. (Scytonemataceae, Cyanobacteria) from greenhouses in central Florida (USA) produces two types of nodularin with biosynthetic potential for microcystin-LR and anabaenopeptins.</title>
        <authorList>
            <person name="Berthold D.E."/>
            <person name="Lefler F.W."/>
            <person name="Huang I.-S."/>
            <person name="Abdulla H."/>
            <person name="Zimba P.V."/>
            <person name="Laughinghouse H.D. IV."/>
        </authorList>
    </citation>
    <scope>NUCLEOTIDE SEQUENCE</scope>
    <source>
        <strain evidence="1">BLCCT55</strain>
    </source>
</reference>
<dbReference type="AlphaFoldDB" id="A0A8J7BW66"/>
<organism evidence="1 2">
    <name type="scientific">Iningainema tapete BLCC-T55</name>
    <dbReference type="NCBI Taxonomy" id="2748662"/>
    <lineage>
        <taxon>Bacteria</taxon>
        <taxon>Bacillati</taxon>
        <taxon>Cyanobacteriota</taxon>
        <taxon>Cyanophyceae</taxon>
        <taxon>Nostocales</taxon>
        <taxon>Scytonemataceae</taxon>
        <taxon>Iningainema tapete</taxon>
    </lineage>
</organism>